<dbReference type="STRING" id="937218.SAMN06297251_103146"/>
<dbReference type="SUPFAM" id="SSF103481">
    <property type="entry name" value="Multidrug resistance efflux transporter EmrE"/>
    <property type="match status" value="2"/>
</dbReference>
<dbReference type="InterPro" id="IPR037185">
    <property type="entry name" value="EmrE-like"/>
</dbReference>
<protein>
    <submittedName>
        <fullName evidence="3">EamA-like transporter family protein</fullName>
    </submittedName>
</protein>
<feature type="transmembrane region" description="Helical" evidence="1">
    <location>
        <begin position="262"/>
        <end position="279"/>
    </location>
</feature>
<dbReference type="EMBL" id="FWXR01000003">
    <property type="protein sequence ID" value="SMC52071.1"/>
    <property type="molecule type" value="Genomic_DNA"/>
</dbReference>
<feature type="transmembrane region" description="Helical" evidence="1">
    <location>
        <begin position="285"/>
        <end position="307"/>
    </location>
</feature>
<feature type="transmembrane region" description="Helical" evidence="1">
    <location>
        <begin position="58"/>
        <end position="80"/>
    </location>
</feature>
<gene>
    <name evidence="3" type="ORF">SAMN06297251_103146</name>
</gene>
<keyword evidence="1" id="KW-1133">Transmembrane helix</keyword>
<evidence type="ECO:0000313" key="4">
    <source>
        <dbReference type="Proteomes" id="UP000192656"/>
    </source>
</evidence>
<organism evidence="3 4">
    <name type="scientific">Fulvimarina manganoxydans</name>
    <dbReference type="NCBI Taxonomy" id="937218"/>
    <lineage>
        <taxon>Bacteria</taxon>
        <taxon>Pseudomonadati</taxon>
        <taxon>Pseudomonadota</taxon>
        <taxon>Alphaproteobacteria</taxon>
        <taxon>Hyphomicrobiales</taxon>
        <taxon>Aurantimonadaceae</taxon>
        <taxon>Fulvimarina</taxon>
    </lineage>
</organism>
<keyword evidence="1" id="KW-0472">Membrane</keyword>
<name>A0A1W1ZVE1_9HYPH</name>
<sequence>MTSASNHGPSATGGIAAPSPLAATMDSRAQTATGLAVVGAGGMVLSFDIPLIELSESGFWTVLCLRGIMTSVVALLIWAADRMLRGRKIPLIPGRIGALVTFIFCFANAGFVLSIYLTNPANVVFILAFNPVFAALFGWLIAGERPSRTTLLVIPVTIVGVAMIIGSGLETGNWIGDLVALATACLIALALTLARRSRQDFRYTSAIAAIGPSIVALPFFAGTGLESETFGWLFLNGAVVIPLAMILLAAGPLFVPAPLVSLAYLLETVFAPIWLWMLFGDRPTNLALCGGALIVAALLVQSLASLAGSNSNGAPAKLG</sequence>
<dbReference type="AlphaFoldDB" id="A0A1W1ZVE1"/>
<accession>A0A1W1ZVE1</accession>
<dbReference type="PANTHER" id="PTHR22911:SF135">
    <property type="entry name" value="BLR4310 PROTEIN"/>
    <property type="match status" value="1"/>
</dbReference>
<evidence type="ECO:0000256" key="1">
    <source>
        <dbReference type="SAM" id="Phobius"/>
    </source>
</evidence>
<feature type="transmembrane region" description="Helical" evidence="1">
    <location>
        <begin position="149"/>
        <end position="168"/>
    </location>
</feature>
<feature type="transmembrane region" description="Helical" evidence="1">
    <location>
        <begin position="123"/>
        <end position="142"/>
    </location>
</feature>
<dbReference type="GO" id="GO:0016020">
    <property type="term" value="C:membrane"/>
    <property type="evidence" value="ECO:0007669"/>
    <property type="project" value="InterPro"/>
</dbReference>
<feature type="transmembrane region" description="Helical" evidence="1">
    <location>
        <begin position="32"/>
        <end position="52"/>
    </location>
</feature>
<proteinExistence type="predicted"/>
<feature type="transmembrane region" description="Helical" evidence="1">
    <location>
        <begin position="92"/>
        <end position="117"/>
    </location>
</feature>
<evidence type="ECO:0000313" key="3">
    <source>
        <dbReference type="EMBL" id="SMC52071.1"/>
    </source>
</evidence>
<reference evidence="3 4" key="1">
    <citation type="submission" date="2017-04" db="EMBL/GenBank/DDBJ databases">
        <authorList>
            <person name="Afonso C.L."/>
            <person name="Miller P.J."/>
            <person name="Scott M.A."/>
            <person name="Spackman E."/>
            <person name="Goraichik I."/>
            <person name="Dimitrov K.M."/>
            <person name="Suarez D.L."/>
            <person name="Swayne D.E."/>
        </authorList>
    </citation>
    <scope>NUCLEOTIDE SEQUENCE [LARGE SCALE GENOMIC DNA]</scope>
    <source>
        <strain evidence="3 4">CGMCC 1.10972</strain>
    </source>
</reference>
<feature type="transmembrane region" description="Helical" evidence="1">
    <location>
        <begin position="174"/>
        <end position="194"/>
    </location>
</feature>
<feature type="domain" description="EamA" evidence="2">
    <location>
        <begin position="58"/>
        <end position="165"/>
    </location>
</feature>
<keyword evidence="1" id="KW-0812">Transmembrane</keyword>
<dbReference type="Pfam" id="PF00892">
    <property type="entry name" value="EamA"/>
    <property type="match status" value="1"/>
</dbReference>
<dbReference type="InterPro" id="IPR000620">
    <property type="entry name" value="EamA_dom"/>
</dbReference>
<dbReference type="RefSeq" id="WP_084408971.1">
    <property type="nucleotide sequence ID" value="NZ_FWXR01000003.1"/>
</dbReference>
<dbReference type="PANTHER" id="PTHR22911">
    <property type="entry name" value="ACYL-MALONYL CONDENSING ENZYME-RELATED"/>
    <property type="match status" value="1"/>
</dbReference>
<keyword evidence="4" id="KW-1185">Reference proteome</keyword>
<evidence type="ECO:0000259" key="2">
    <source>
        <dbReference type="Pfam" id="PF00892"/>
    </source>
</evidence>
<dbReference type="Proteomes" id="UP000192656">
    <property type="component" value="Unassembled WGS sequence"/>
</dbReference>
<feature type="transmembrane region" description="Helical" evidence="1">
    <location>
        <begin position="233"/>
        <end position="255"/>
    </location>
</feature>